<name>A0ABS4M7E1_9ACTN</name>
<gene>
    <name evidence="1" type="ORF">J2Z21_008381</name>
</gene>
<dbReference type="Gene3D" id="3.40.630.100">
    <property type="entry name" value="Poly-gamma-glutamate hydrolase, zinc-binding motif"/>
    <property type="match status" value="1"/>
</dbReference>
<dbReference type="InterPro" id="IPR008585">
    <property type="entry name" value="Gamma_PGA_hydro"/>
</dbReference>
<sequence>MTTASIDNAALTASDTYSNFADLAAHEEEGVHWSRECRRVPGSDLAHIAIHGGNIEAGTTEAALACAGSTDNYYSFKGNKAGANRTLHVTSTHFDEPQCVDLQGGMVRTVSWHGFSSGAKITEVGGLDHDFSYWITVSLQHAGFPVADAAPERVGSSPRNICNRNLAGRGVQLELSRAQRAAFFTNNDMSGGNRNNVTEEFHRYVDAIQAAYRRLRS</sequence>
<keyword evidence="2" id="KW-1185">Reference proteome</keyword>
<accession>A0ABS4M7E1</accession>
<comment type="caution">
    <text evidence="1">The sequence shown here is derived from an EMBL/GenBank/DDBJ whole genome shotgun (WGS) entry which is preliminary data.</text>
</comment>
<dbReference type="InterPro" id="IPR038128">
    <property type="entry name" value="Gamma_PGA_hydro_sf"/>
</dbReference>
<evidence type="ECO:0000313" key="1">
    <source>
        <dbReference type="EMBL" id="MBP2055367.1"/>
    </source>
</evidence>
<reference evidence="1 2" key="1">
    <citation type="submission" date="2021-03" db="EMBL/GenBank/DDBJ databases">
        <title>Genomic Encyclopedia of Type Strains, Phase IV (KMG-IV): sequencing the most valuable type-strain genomes for metagenomic binning, comparative biology and taxonomic classification.</title>
        <authorList>
            <person name="Goeker M."/>
        </authorList>
    </citation>
    <scope>NUCLEOTIDE SEQUENCE [LARGE SCALE GENOMIC DNA]</scope>
    <source>
        <strain evidence="1 2">DSM 40499</strain>
    </source>
</reference>
<dbReference type="RefSeq" id="WP_079147114.1">
    <property type="nucleotide sequence ID" value="NZ_CP016279.1"/>
</dbReference>
<organism evidence="1 2">
    <name type="scientific">Streptomyces griseochromogenes</name>
    <dbReference type="NCBI Taxonomy" id="68214"/>
    <lineage>
        <taxon>Bacteria</taxon>
        <taxon>Bacillati</taxon>
        <taxon>Actinomycetota</taxon>
        <taxon>Actinomycetes</taxon>
        <taxon>Kitasatosporales</taxon>
        <taxon>Streptomycetaceae</taxon>
        <taxon>Streptomyces</taxon>
    </lineage>
</organism>
<dbReference type="EMBL" id="JAGGLP010000029">
    <property type="protein sequence ID" value="MBP2055367.1"/>
    <property type="molecule type" value="Genomic_DNA"/>
</dbReference>
<evidence type="ECO:0000313" key="2">
    <source>
        <dbReference type="Proteomes" id="UP001519309"/>
    </source>
</evidence>
<dbReference type="Pfam" id="PF05908">
    <property type="entry name" value="Gamma_PGA_hydro"/>
    <property type="match status" value="1"/>
</dbReference>
<dbReference type="Proteomes" id="UP001519309">
    <property type="component" value="Unassembled WGS sequence"/>
</dbReference>
<proteinExistence type="predicted"/>
<protein>
    <submittedName>
        <fullName evidence="1">Phage replication-related protein YjqB (UPF0714/DUF867 family)</fullName>
    </submittedName>
</protein>